<proteinExistence type="predicted"/>
<gene>
    <name evidence="1" type="ORF">UH38_08095</name>
</gene>
<dbReference type="SUPFAM" id="SSF57783">
    <property type="entry name" value="Zinc beta-ribbon"/>
    <property type="match status" value="1"/>
</dbReference>
<name>A0A0D8ZV74_9CYAN</name>
<evidence type="ECO:0000313" key="2">
    <source>
        <dbReference type="Proteomes" id="UP000032452"/>
    </source>
</evidence>
<dbReference type="STRING" id="1618023.UH38_08095"/>
<evidence type="ECO:0000313" key="1">
    <source>
        <dbReference type="EMBL" id="KJH72359.1"/>
    </source>
</evidence>
<comment type="caution">
    <text evidence="1">The sequence shown here is derived from an EMBL/GenBank/DDBJ whole genome shotgun (WGS) entry which is preliminary data.</text>
</comment>
<reference evidence="1 2" key="1">
    <citation type="submission" date="2015-02" db="EMBL/GenBank/DDBJ databases">
        <title>Draft genome of a novel marine cyanobacterium (Chroococcales) isolated from South Atlantic Ocean.</title>
        <authorList>
            <person name="Rigonato J."/>
            <person name="Alvarenga D.O."/>
            <person name="Branco L.H."/>
            <person name="Varani A.M."/>
            <person name="Brandini F.P."/>
            <person name="Fiore M.F."/>
        </authorList>
    </citation>
    <scope>NUCLEOTIDE SEQUENCE [LARGE SCALE GENOMIC DNA]</scope>
    <source>
        <strain evidence="1 2">CENA595</strain>
    </source>
</reference>
<protein>
    <submittedName>
        <fullName evidence="1">Uncharacterized protein</fullName>
    </submittedName>
</protein>
<organism evidence="1 2">
    <name type="scientific">Aliterella atlantica CENA595</name>
    <dbReference type="NCBI Taxonomy" id="1618023"/>
    <lineage>
        <taxon>Bacteria</taxon>
        <taxon>Bacillati</taxon>
        <taxon>Cyanobacteriota</taxon>
        <taxon>Cyanophyceae</taxon>
        <taxon>Chroococcidiopsidales</taxon>
        <taxon>Aliterellaceae</taxon>
        <taxon>Aliterella</taxon>
    </lineage>
</organism>
<dbReference type="AlphaFoldDB" id="A0A0D8ZV74"/>
<accession>A0A0D8ZV74</accession>
<dbReference type="EMBL" id="JYON01000006">
    <property type="protein sequence ID" value="KJH72359.1"/>
    <property type="molecule type" value="Genomic_DNA"/>
</dbReference>
<keyword evidence="2" id="KW-1185">Reference proteome</keyword>
<dbReference type="Proteomes" id="UP000032452">
    <property type="component" value="Unassembled WGS sequence"/>
</dbReference>
<sequence>MTVNVYATPAYIQILLIDILIKETKVFDELDSDLVPEECPSCGSNHTYFDRAFNFHKCEDCSLMWGFDSDDPDYDEDLYEDMKADQMAENLKDPIEDF</sequence>